<sequence length="563" mass="65502">MDMQIDSNHIVSNIEQHFKVSAGPGAGKTHWLVQHIKNVLHNSKRLSKTRKIACITYTNVAVETILDRLGNYSDHVEVSTIHSFLYKHIVKPYAVFIADEYGLNIEIMDGHDDTILSNYSFLEEWKKKTRQFTISEYNVVHDAFSNLKWKYDSNMDLICKTDRPFKAGKYSIKNDSYFEYKLMTWERGIIHHDDVLFFSYKIIHKFPFVLEVLRAKFPYFFIDEFQDSNPIQVNIIQKIGERETTIGIIGDIAQSIYGFQGADPSQFSSFTLNGMQSYEMIQNRRSTNSIINALKLVRKDLEQKPFRNKQGELPKILCGDRIVAYTQAQVYSSQENVITLSRNNITANAMKQHYNGGQLNNKLFNELQTQDTNTERRLVISSCVKGVEMARERKFKDAIKELMAIYKRNVRDKEDRKKKALNDLHFLMERYDVFKGMSLLNFHSFLKRERFSDISNLSKGGAKTFYENHSYQDLALCVRVHEDLSSHRTIHNAKGDEFNNVLLLVNDEKDLDFLNSPNLQVDEEHRIAYVALSRARERLFISTPSLDLKTRKKLEGVFSIEDV</sequence>
<evidence type="ECO:0000256" key="10">
    <source>
        <dbReference type="PROSITE-ProRule" id="PRU00560"/>
    </source>
</evidence>
<dbReference type="Gene3D" id="1.10.10.160">
    <property type="match status" value="1"/>
</dbReference>
<dbReference type="GO" id="GO:0003677">
    <property type="term" value="F:DNA binding"/>
    <property type="evidence" value="ECO:0007669"/>
    <property type="project" value="InterPro"/>
</dbReference>
<dbReference type="GO" id="GO:0016887">
    <property type="term" value="F:ATP hydrolysis activity"/>
    <property type="evidence" value="ECO:0007669"/>
    <property type="project" value="RHEA"/>
</dbReference>
<dbReference type="PROSITE" id="PS51198">
    <property type="entry name" value="UVRD_HELICASE_ATP_BIND"/>
    <property type="match status" value="1"/>
</dbReference>
<evidence type="ECO:0000259" key="12">
    <source>
        <dbReference type="PROSITE" id="PS51198"/>
    </source>
</evidence>
<dbReference type="SUPFAM" id="SSF52540">
    <property type="entry name" value="P-loop containing nucleoside triphosphate hydrolases"/>
    <property type="match status" value="1"/>
</dbReference>
<keyword evidence="4 10" id="KW-0347">Helicase</keyword>
<accession>A0A4R2EFB4</accession>
<comment type="catalytic activity">
    <reaction evidence="7">
        <text>Couples ATP hydrolysis with the unwinding of duplex DNA by translocating in the 3'-5' direction.</text>
        <dbReference type="EC" id="5.6.2.4"/>
    </reaction>
</comment>
<comment type="catalytic activity">
    <reaction evidence="9">
        <text>ATP + H2O = ADP + phosphate + H(+)</text>
        <dbReference type="Rhea" id="RHEA:13065"/>
        <dbReference type="ChEBI" id="CHEBI:15377"/>
        <dbReference type="ChEBI" id="CHEBI:15378"/>
        <dbReference type="ChEBI" id="CHEBI:30616"/>
        <dbReference type="ChEBI" id="CHEBI:43474"/>
        <dbReference type="ChEBI" id="CHEBI:456216"/>
        <dbReference type="EC" id="5.6.2.4"/>
    </reaction>
</comment>
<name>A0A4R2EFB4_9BACT</name>
<evidence type="ECO:0000256" key="5">
    <source>
        <dbReference type="ARBA" id="ARBA00022840"/>
    </source>
</evidence>
<evidence type="ECO:0000256" key="9">
    <source>
        <dbReference type="ARBA" id="ARBA00048988"/>
    </source>
</evidence>
<dbReference type="InterPro" id="IPR014016">
    <property type="entry name" value="UvrD-like_ATP-bd"/>
</dbReference>
<dbReference type="GO" id="GO:0000725">
    <property type="term" value="P:recombinational repair"/>
    <property type="evidence" value="ECO:0007669"/>
    <property type="project" value="TreeGrafter"/>
</dbReference>
<proteinExistence type="inferred from homology"/>
<dbReference type="PANTHER" id="PTHR11070:SF3">
    <property type="entry name" value="DNA 3'-5' HELICASE"/>
    <property type="match status" value="1"/>
</dbReference>
<keyword evidence="2 10" id="KW-0547">Nucleotide-binding</keyword>
<dbReference type="RefSeq" id="WP_207895695.1">
    <property type="nucleotide sequence ID" value="NZ_SLWB01000018.1"/>
</dbReference>
<dbReference type="Gene3D" id="3.40.50.300">
    <property type="entry name" value="P-loop containing nucleotide triphosphate hydrolases"/>
    <property type="match status" value="2"/>
</dbReference>
<dbReference type="InterPro" id="IPR027417">
    <property type="entry name" value="P-loop_NTPase"/>
</dbReference>
<keyword evidence="11" id="KW-0175">Coiled coil</keyword>
<keyword evidence="6" id="KW-0413">Isomerase</keyword>
<evidence type="ECO:0000313" key="13">
    <source>
        <dbReference type="EMBL" id="TCN62739.1"/>
    </source>
</evidence>
<protein>
    <recommendedName>
        <fullName evidence="8">DNA 3'-5' helicase</fullName>
        <ecNumber evidence="8">5.6.2.4</ecNumber>
    </recommendedName>
</protein>
<evidence type="ECO:0000256" key="11">
    <source>
        <dbReference type="SAM" id="Coils"/>
    </source>
</evidence>
<feature type="binding site" evidence="10">
    <location>
        <begin position="22"/>
        <end position="29"/>
    </location>
    <ligand>
        <name>ATP</name>
        <dbReference type="ChEBI" id="CHEBI:30616"/>
    </ligand>
</feature>
<dbReference type="EMBL" id="SLWB01000018">
    <property type="protein sequence ID" value="TCN62739.1"/>
    <property type="molecule type" value="Genomic_DNA"/>
</dbReference>
<keyword evidence="5 10" id="KW-0067">ATP-binding</keyword>
<dbReference type="GO" id="GO:0005524">
    <property type="term" value="F:ATP binding"/>
    <property type="evidence" value="ECO:0007669"/>
    <property type="project" value="UniProtKB-UniRule"/>
</dbReference>
<evidence type="ECO:0000256" key="4">
    <source>
        <dbReference type="ARBA" id="ARBA00022806"/>
    </source>
</evidence>
<reference evidence="13 14" key="1">
    <citation type="submission" date="2019-03" db="EMBL/GenBank/DDBJ databases">
        <title>Genomic Encyclopedia of Archaeal and Bacterial Type Strains, Phase II (KMG-II): from individual species to whole genera.</title>
        <authorList>
            <person name="Goeker M."/>
        </authorList>
    </citation>
    <scope>NUCLEOTIDE SEQUENCE [LARGE SCALE GENOMIC DNA]</scope>
    <source>
        <strain evidence="13 14">RL-C</strain>
    </source>
</reference>
<dbReference type="Proteomes" id="UP000294830">
    <property type="component" value="Unassembled WGS sequence"/>
</dbReference>
<dbReference type="Pfam" id="PF13361">
    <property type="entry name" value="UvrD_C"/>
    <property type="match status" value="1"/>
</dbReference>
<dbReference type="GO" id="GO:0005829">
    <property type="term" value="C:cytosol"/>
    <property type="evidence" value="ECO:0007669"/>
    <property type="project" value="TreeGrafter"/>
</dbReference>
<keyword evidence="3 10" id="KW-0378">Hydrolase</keyword>
<keyword evidence="14" id="KW-1185">Reference proteome</keyword>
<dbReference type="GO" id="GO:0043138">
    <property type="term" value="F:3'-5' DNA helicase activity"/>
    <property type="evidence" value="ECO:0007669"/>
    <property type="project" value="UniProtKB-EC"/>
</dbReference>
<dbReference type="InterPro" id="IPR000212">
    <property type="entry name" value="DNA_helicase_UvrD/REP"/>
</dbReference>
<dbReference type="Gene3D" id="1.10.486.10">
    <property type="entry name" value="PCRA, domain 4"/>
    <property type="match status" value="1"/>
</dbReference>
<evidence type="ECO:0000256" key="6">
    <source>
        <dbReference type="ARBA" id="ARBA00023235"/>
    </source>
</evidence>
<evidence type="ECO:0000256" key="8">
    <source>
        <dbReference type="ARBA" id="ARBA00034808"/>
    </source>
</evidence>
<dbReference type="Pfam" id="PF00580">
    <property type="entry name" value="UvrD-helicase"/>
    <property type="match status" value="1"/>
</dbReference>
<gene>
    <name evidence="13" type="ORF">CLV25_11865</name>
</gene>
<feature type="coiled-coil region" evidence="11">
    <location>
        <begin position="396"/>
        <end position="430"/>
    </location>
</feature>
<comment type="similarity">
    <text evidence="1">Belongs to the helicase family. UvrD subfamily.</text>
</comment>
<evidence type="ECO:0000256" key="3">
    <source>
        <dbReference type="ARBA" id="ARBA00022801"/>
    </source>
</evidence>
<dbReference type="PANTHER" id="PTHR11070">
    <property type="entry name" value="UVRD / RECB / PCRA DNA HELICASE FAMILY MEMBER"/>
    <property type="match status" value="1"/>
</dbReference>
<organism evidence="13 14">
    <name type="scientific">Acetobacteroides hydrogenigenes</name>
    <dbReference type="NCBI Taxonomy" id="979970"/>
    <lineage>
        <taxon>Bacteria</taxon>
        <taxon>Pseudomonadati</taxon>
        <taxon>Bacteroidota</taxon>
        <taxon>Bacteroidia</taxon>
        <taxon>Bacteroidales</taxon>
        <taxon>Rikenellaceae</taxon>
        <taxon>Acetobacteroides</taxon>
    </lineage>
</organism>
<dbReference type="AlphaFoldDB" id="A0A4R2EFB4"/>
<feature type="domain" description="UvrD-like helicase ATP-binding" evidence="12">
    <location>
        <begin position="1"/>
        <end position="287"/>
    </location>
</feature>
<dbReference type="InterPro" id="IPR013986">
    <property type="entry name" value="DExx_box_DNA_helicase_dom_sf"/>
</dbReference>
<dbReference type="EC" id="5.6.2.4" evidence="8"/>
<evidence type="ECO:0000256" key="2">
    <source>
        <dbReference type="ARBA" id="ARBA00022741"/>
    </source>
</evidence>
<evidence type="ECO:0000256" key="1">
    <source>
        <dbReference type="ARBA" id="ARBA00009922"/>
    </source>
</evidence>
<evidence type="ECO:0000256" key="7">
    <source>
        <dbReference type="ARBA" id="ARBA00034617"/>
    </source>
</evidence>
<comment type="caution">
    <text evidence="13">The sequence shown here is derived from an EMBL/GenBank/DDBJ whole genome shotgun (WGS) entry which is preliminary data.</text>
</comment>
<evidence type="ECO:0000313" key="14">
    <source>
        <dbReference type="Proteomes" id="UP000294830"/>
    </source>
</evidence>
<dbReference type="InterPro" id="IPR014017">
    <property type="entry name" value="DNA_helicase_UvrD-like_C"/>
</dbReference>